<dbReference type="AlphaFoldDB" id="A0A7J0DJF4"/>
<name>A0A7J0DJF4_9ERIC</name>
<reference evidence="5" key="1">
    <citation type="submission" date="2019-07" db="EMBL/GenBank/DDBJ databases">
        <title>De Novo Assembly of kiwifruit Actinidia rufa.</title>
        <authorList>
            <person name="Sugita-Konishi S."/>
            <person name="Sato K."/>
            <person name="Mori E."/>
            <person name="Abe Y."/>
            <person name="Kisaki G."/>
            <person name="Hamano K."/>
            <person name="Suezawa K."/>
            <person name="Otani M."/>
            <person name="Fukuda T."/>
            <person name="Manabe T."/>
            <person name="Gomi K."/>
            <person name="Tabuchi M."/>
            <person name="Akimitsu K."/>
            <person name="Kataoka I."/>
        </authorList>
    </citation>
    <scope>NUCLEOTIDE SEQUENCE [LARGE SCALE GENOMIC DNA]</scope>
    <source>
        <strain evidence="5">cv. Fuchu</strain>
    </source>
</reference>
<sequence>MGLITSLLGIGFNLFILNLPFYDDDGDGDYVDSFVVAADDVFSAELIENDGFVEFERADSVAAGRDGVGGGVRSEVVAEVPFVAEKSLKQNTATGLRTCNNILAMTQALHSKSPSFIGDTKINLSWKAAVNAPAPSTTVAAGVKRPVSAANGSNNNASKKGRGGGGFQNQLANRAFEGLSSGGRSGSRGRGRGYR</sequence>
<comment type="caution">
    <text evidence="4">The sequence shown here is derived from an EMBL/GenBank/DDBJ whole genome shotgun (WGS) entry which is preliminary data.</text>
</comment>
<organism evidence="4 5">
    <name type="scientific">Actinidia rufa</name>
    <dbReference type="NCBI Taxonomy" id="165716"/>
    <lineage>
        <taxon>Eukaryota</taxon>
        <taxon>Viridiplantae</taxon>
        <taxon>Streptophyta</taxon>
        <taxon>Embryophyta</taxon>
        <taxon>Tracheophyta</taxon>
        <taxon>Spermatophyta</taxon>
        <taxon>Magnoliopsida</taxon>
        <taxon>eudicotyledons</taxon>
        <taxon>Gunneridae</taxon>
        <taxon>Pentapetalae</taxon>
        <taxon>asterids</taxon>
        <taxon>Ericales</taxon>
        <taxon>Actinidiaceae</taxon>
        <taxon>Actinidia</taxon>
    </lineage>
</organism>
<dbReference type="OrthoDB" id="1738374at2759"/>
<dbReference type="PANTHER" id="PTHR12758">
    <property type="entry name" value="APOPTOSIS INHIBITOR 5-RELATED"/>
    <property type="match status" value="1"/>
</dbReference>
<evidence type="ECO:0000256" key="2">
    <source>
        <dbReference type="SAM" id="MobiDB-lite"/>
    </source>
</evidence>
<proteinExistence type="predicted"/>
<accession>A0A7J0DJF4</accession>
<evidence type="ECO:0000313" key="4">
    <source>
        <dbReference type="EMBL" id="GFS36465.1"/>
    </source>
</evidence>
<feature type="region of interest" description="Disordered" evidence="2">
    <location>
        <begin position="176"/>
        <end position="195"/>
    </location>
</feature>
<dbReference type="PANTHER" id="PTHR12758:SF19">
    <property type="entry name" value="APOPTOSIS INHIBITOR 5"/>
    <property type="match status" value="1"/>
</dbReference>
<feature type="compositionally biased region" description="Low complexity" evidence="2">
    <location>
        <begin position="148"/>
        <end position="158"/>
    </location>
</feature>
<keyword evidence="1" id="KW-0053">Apoptosis</keyword>
<evidence type="ECO:0000256" key="1">
    <source>
        <dbReference type="ARBA" id="ARBA00022703"/>
    </source>
</evidence>
<dbReference type="Proteomes" id="UP000585474">
    <property type="component" value="Unassembled WGS sequence"/>
</dbReference>
<evidence type="ECO:0000313" key="5">
    <source>
        <dbReference type="Proteomes" id="UP000585474"/>
    </source>
</evidence>
<gene>
    <name evidence="4" type="ORF">Acr_00g0046060</name>
</gene>
<dbReference type="GO" id="GO:0043067">
    <property type="term" value="P:regulation of programmed cell death"/>
    <property type="evidence" value="ECO:0007669"/>
    <property type="project" value="TreeGrafter"/>
</dbReference>
<keyword evidence="5" id="KW-1185">Reference proteome</keyword>
<dbReference type="GO" id="GO:0005634">
    <property type="term" value="C:nucleus"/>
    <property type="evidence" value="ECO:0007669"/>
    <property type="project" value="TreeGrafter"/>
</dbReference>
<protein>
    <submittedName>
        <fullName evidence="4">Apoptosis inhibitory protein 5</fullName>
    </submittedName>
</protein>
<feature type="chain" id="PRO_5029592821" evidence="3">
    <location>
        <begin position="29"/>
        <end position="195"/>
    </location>
</feature>
<dbReference type="Pfam" id="PF05918">
    <property type="entry name" value="API5"/>
    <property type="match status" value="1"/>
</dbReference>
<evidence type="ECO:0000256" key="3">
    <source>
        <dbReference type="SAM" id="SignalP"/>
    </source>
</evidence>
<dbReference type="InterPro" id="IPR008383">
    <property type="entry name" value="API5"/>
</dbReference>
<dbReference type="GO" id="GO:0003729">
    <property type="term" value="F:mRNA binding"/>
    <property type="evidence" value="ECO:0007669"/>
    <property type="project" value="TreeGrafter"/>
</dbReference>
<feature type="signal peptide" evidence="3">
    <location>
        <begin position="1"/>
        <end position="28"/>
    </location>
</feature>
<dbReference type="EMBL" id="BJWL01000252">
    <property type="protein sequence ID" value="GFS36465.1"/>
    <property type="molecule type" value="Genomic_DNA"/>
</dbReference>
<keyword evidence="3" id="KW-0732">Signal</keyword>
<feature type="region of interest" description="Disordered" evidence="2">
    <location>
        <begin position="146"/>
        <end position="169"/>
    </location>
</feature>